<comment type="caution">
    <text evidence="1">The sequence shown here is derived from an EMBL/GenBank/DDBJ whole genome shotgun (WGS) entry which is preliminary data.</text>
</comment>
<accession>A0ABR0PKR0</accession>
<sequence>MRLEAVFLTGNHSSKEVNNGHGAKVSCSKGKWKLNKTLKGSGNRFKNSKKLGVSLTESMKRAADLIVSKHDGKYTEKESLLERFKSFYPFGHHPWMAIGDFNAILSSEDKKGAHVKGSKCQFFGEFMDKTQLLDLGF</sequence>
<name>A0ABR0PKR0_GOSAR</name>
<dbReference type="InterPro" id="IPR036691">
    <property type="entry name" value="Endo/exonu/phosph_ase_sf"/>
</dbReference>
<proteinExistence type="predicted"/>
<keyword evidence="2" id="KW-1185">Reference proteome</keyword>
<organism evidence="1 2">
    <name type="scientific">Gossypium arboreum</name>
    <name type="common">Tree cotton</name>
    <name type="synonym">Gossypium nanking</name>
    <dbReference type="NCBI Taxonomy" id="29729"/>
    <lineage>
        <taxon>Eukaryota</taxon>
        <taxon>Viridiplantae</taxon>
        <taxon>Streptophyta</taxon>
        <taxon>Embryophyta</taxon>
        <taxon>Tracheophyta</taxon>
        <taxon>Spermatophyta</taxon>
        <taxon>Magnoliopsida</taxon>
        <taxon>eudicotyledons</taxon>
        <taxon>Gunneridae</taxon>
        <taxon>Pentapetalae</taxon>
        <taxon>rosids</taxon>
        <taxon>malvids</taxon>
        <taxon>Malvales</taxon>
        <taxon>Malvaceae</taxon>
        <taxon>Malvoideae</taxon>
        <taxon>Gossypium</taxon>
    </lineage>
</organism>
<dbReference type="EMBL" id="JARKNE010000006">
    <property type="protein sequence ID" value="KAK5824876.1"/>
    <property type="molecule type" value="Genomic_DNA"/>
</dbReference>
<gene>
    <name evidence="1" type="ORF">PVK06_019662</name>
</gene>
<evidence type="ECO:0000313" key="1">
    <source>
        <dbReference type="EMBL" id="KAK5824876.1"/>
    </source>
</evidence>
<protein>
    <submittedName>
        <fullName evidence="1">Uncharacterized protein</fullName>
    </submittedName>
</protein>
<reference evidence="1 2" key="1">
    <citation type="submission" date="2023-03" db="EMBL/GenBank/DDBJ databases">
        <title>WGS of Gossypium arboreum.</title>
        <authorList>
            <person name="Yu D."/>
        </authorList>
    </citation>
    <scope>NUCLEOTIDE SEQUENCE [LARGE SCALE GENOMIC DNA]</scope>
    <source>
        <tissue evidence="1">Leaf</tissue>
    </source>
</reference>
<dbReference type="SUPFAM" id="SSF56219">
    <property type="entry name" value="DNase I-like"/>
    <property type="match status" value="1"/>
</dbReference>
<evidence type="ECO:0000313" key="2">
    <source>
        <dbReference type="Proteomes" id="UP001358586"/>
    </source>
</evidence>
<dbReference type="Proteomes" id="UP001358586">
    <property type="component" value="Chromosome 6"/>
</dbReference>